<dbReference type="EMBL" id="OW152818">
    <property type="protein sequence ID" value="CAH2071992.1"/>
    <property type="molecule type" value="Genomic_DNA"/>
</dbReference>
<evidence type="ECO:0000256" key="1">
    <source>
        <dbReference type="SAM" id="MobiDB-lite"/>
    </source>
</evidence>
<proteinExistence type="predicted"/>
<dbReference type="Proteomes" id="UP000837857">
    <property type="component" value="Chromosome 6"/>
</dbReference>
<evidence type="ECO:0000313" key="2">
    <source>
        <dbReference type="EMBL" id="CAH2071992.1"/>
    </source>
</evidence>
<gene>
    <name evidence="2" type="ORF">IPOD504_LOCUS15354</name>
</gene>
<evidence type="ECO:0000313" key="3">
    <source>
        <dbReference type="Proteomes" id="UP000837857"/>
    </source>
</evidence>
<accession>A0ABN8J347</accession>
<sequence length="142" mass="16397">MGTSLRTDCEIPTRDRRTPREIKRHEPSDISTRKEGVLTIALSSNSIIIGEEFKLAYTSSSDNMNHTQKGNQLISRALVLPDINRRTAYVPPQPHLYLEWREMSPTMEQLKEIAAKMAPCNPPSDDPVLYWGEEYYFHVKMF</sequence>
<feature type="region of interest" description="Disordered" evidence="1">
    <location>
        <begin position="1"/>
        <end position="30"/>
    </location>
</feature>
<keyword evidence="3" id="KW-1185">Reference proteome</keyword>
<organism evidence="2 3">
    <name type="scientific">Iphiclides podalirius</name>
    <name type="common">scarce swallowtail</name>
    <dbReference type="NCBI Taxonomy" id="110791"/>
    <lineage>
        <taxon>Eukaryota</taxon>
        <taxon>Metazoa</taxon>
        <taxon>Ecdysozoa</taxon>
        <taxon>Arthropoda</taxon>
        <taxon>Hexapoda</taxon>
        <taxon>Insecta</taxon>
        <taxon>Pterygota</taxon>
        <taxon>Neoptera</taxon>
        <taxon>Endopterygota</taxon>
        <taxon>Lepidoptera</taxon>
        <taxon>Glossata</taxon>
        <taxon>Ditrysia</taxon>
        <taxon>Papilionoidea</taxon>
        <taxon>Papilionidae</taxon>
        <taxon>Papilioninae</taxon>
        <taxon>Iphiclides</taxon>
    </lineage>
</organism>
<feature type="compositionally biased region" description="Basic and acidic residues" evidence="1">
    <location>
        <begin position="7"/>
        <end position="30"/>
    </location>
</feature>
<feature type="non-terminal residue" evidence="2">
    <location>
        <position position="142"/>
    </location>
</feature>
<protein>
    <submittedName>
        <fullName evidence="2">Uncharacterized protein</fullName>
    </submittedName>
</protein>
<reference evidence="2" key="1">
    <citation type="submission" date="2022-03" db="EMBL/GenBank/DDBJ databases">
        <authorList>
            <person name="Martin H S."/>
        </authorList>
    </citation>
    <scope>NUCLEOTIDE SEQUENCE</scope>
</reference>
<name>A0ABN8J347_9NEOP</name>